<evidence type="ECO:0000256" key="1">
    <source>
        <dbReference type="ARBA" id="ARBA00007606"/>
    </source>
</evidence>
<dbReference type="STRING" id="106549.A0A540KAP7"/>
<keyword evidence="5" id="KW-1185">Reference proteome</keyword>
<dbReference type="PANTHER" id="PTHR32401:SF49">
    <property type="entry name" value="OS10G0129200 PROTEIN"/>
    <property type="match status" value="1"/>
</dbReference>
<proteinExistence type="inferred from homology"/>
<dbReference type="Gene3D" id="2.60.120.200">
    <property type="match status" value="1"/>
</dbReference>
<comment type="caution">
    <text evidence="4">The sequence shown here is derived from an EMBL/GenBank/DDBJ whole genome shotgun (WGS) entry which is preliminary data.</text>
</comment>
<accession>A0A540KAP7</accession>
<dbReference type="AlphaFoldDB" id="A0A540KAP7"/>
<dbReference type="Proteomes" id="UP000315295">
    <property type="component" value="Unassembled WGS sequence"/>
</dbReference>
<evidence type="ECO:0000313" key="4">
    <source>
        <dbReference type="EMBL" id="TQD71012.1"/>
    </source>
</evidence>
<evidence type="ECO:0000259" key="3">
    <source>
        <dbReference type="Pfam" id="PF00139"/>
    </source>
</evidence>
<feature type="domain" description="Legume lectin" evidence="3">
    <location>
        <begin position="36"/>
        <end position="132"/>
    </location>
</feature>
<dbReference type="PANTHER" id="PTHR32401">
    <property type="entry name" value="CONCANAVALIN A-LIKE LECTIN FAMILY PROTEIN"/>
    <property type="match status" value="1"/>
</dbReference>
<dbReference type="InterPro" id="IPR001220">
    <property type="entry name" value="Legume_lectin_dom"/>
</dbReference>
<dbReference type="GO" id="GO:0030246">
    <property type="term" value="F:carbohydrate binding"/>
    <property type="evidence" value="ECO:0007669"/>
    <property type="project" value="UniProtKB-KW"/>
</dbReference>
<evidence type="ECO:0000313" key="5">
    <source>
        <dbReference type="Proteomes" id="UP000315295"/>
    </source>
</evidence>
<dbReference type="Pfam" id="PF00139">
    <property type="entry name" value="Lectin_legB"/>
    <property type="match status" value="1"/>
</dbReference>
<dbReference type="SUPFAM" id="SSF49899">
    <property type="entry name" value="Concanavalin A-like lectins/glucanases"/>
    <property type="match status" value="1"/>
</dbReference>
<keyword evidence="2" id="KW-0430">Lectin</keyword>
<evidence type="ECO:0000256" key="2">
    <source>
        <dbReference type="ARBA" id="ARBA00022734"/>
    </source>
</evidence>
<reference evidence="4 5" key="1">
    <citation type="journal article" date="2019" name="G3 (Bethesda)">
        <title>Sequencing of a Wild Apple (Malus baccata) Genome Unravels the Differences Between Cultivated and Wild Apple Species Regarding Disease Resistance and Cold Tolerance.</title>
        <authorList>
            <person name="Chen X."/>
        </authorList>
    </citation>
    <scope>NUCLEOTIDE SEQUENCE [LARGE SCALE GENOMIC DNA]</scope>
    <source>
        <strain evidence="5">cv. Shandingzi</strain>
        <tissue evidence="4">Leaves</tissue>
    </source>
</reference>
<gene>
    <name evidence="4" type="ORF">C1H46_043438</name>
</gene>
<comment type="similarity">
    <text evidence="1">Belongs to the leguminous lectin family.</text>
</comment>
<organism evidence="4 5">
    <name type="scientific">Malus baccata</name>
    <name type="common">Siberian crab apple</name>
    <name type="synonym">Pyrus baccata</name>
    <dbReference type="NCBI Taxonomy" id="106549"/>
    <lineage>
        <taxon>Eukaryota</taxon>
        <taxon>Viridiplantae</taxon>
        <taxon>Streptophyta</taxon>
        <taxon>Embryophyta</taxon>
        <taxon>Tracheophyta</taxon>
        <taxon>Spermatophyta</taxon>
        <taxon>Magnoliopsida</taxon>
        <taxon>eudicotyledons</taxon>
        <taxon>Gunneridae</taxon>
        <taxon>Pentapetalae</taxon>
        <taxon>rosids</taxon>
        <taxon>fabids</taxon>
        <taxon>Rosales</taxon>
        <taxon>Rosaceae</taxon>
        <taxon>Amygdaloideae</taxon>
        <taxon>Maleae</taxon>
        <taxon>Malus</taxon>
    </lineage>
</organism>
<name>A0A540KAP7_MALBA</name>
<dbReference type="EMBL" id="VIEB01001633">
    <property type="protein sequence ID" value="TQD71012.1"/>
    <property type="molecule type" value="Genomic_DNA"/>
</dbReference>
<sequence>MEFVSKLYFSPKQKQLQIFLLLLLLLFLLNPSATPLTFNFSSFQAGIPRANIYVEGDAYTDRFLRLTKGAADNNKTRSAGRATYSQPFLLRQYATGRLADFTTNFTFVIDSQNETNYGNGFAFFIAPNGSILNGRHEHESVSLCSGGV</sequence>
<protein>
    <recommendedName>
        <fullName evidence="3">Legume lectin domain-containing protein</fullName>
    </recommendedName>
</protein>
<dbReference type="InterPro" id="IPR013320">
    <property type="entry name" value="ConA-like_dom_sf"/>
</dbReference>
<dbReference type="InterPro" id="IPR050258">
    <property type="entry name" value="Leguminous_Lectin"/>
</dbReference>